<dbReference type="AlphaFoldDB" id="A0A7Y7UIQ3"/>
<feature type="domain" description="WxL" evidence="2">
    <location>
        <begin position="481"/>
        <end position="670"/>
    </location>
</feature>
<organism evidence="3 4">
    <name type="scientific">Lacticaseibacillus rhamnosus</name>
    <name type="common">Lactobacillus rhamnosus</name>
    <dbReference type="NCBI Taxonomy" id="47715"/>
    <lineage>
        <taxon>Bacteria</taxon>
        <taxon>Bacillati</taxon>
        <taxon>Bacillota</taxon>
        <taxon>Bacilli</taxon>
        <taxon>Lactobacillales</taxon>
        <taxon>Lactobacillaceae</taxon>
        <taxon>Lacticaseibacillus</taxon>
    </lineage>
</organism>
<feature type="chain" id="PRO_5038952986" evidence="1">
    <location>
        <begin position="25"/>
        <end position="671"/>
    </location>
</feature>
<gene>
    <name evidence="3" type="ORF">HWN39_03440</name>
</gene>
<reference evidence="3 4" key="1">
    <citation type="submission" date="2020-06" db="EMBL/GenBank/DDBJ databases">
        <title>Lactobacillus rhamnosus QC,genome.</title>
        <authorList>
            <person name="Yi H."/>
            <person name="Jin M."/>
        </authorList>
    </citation>
    <scope>NUCLEOTIDE SEQUENCE [LARGE SCALE GENOMIC DNA]</scope>
    <source>
        <strain evidence="3 4">QC</strain>
    </source>
</reference>
<keyword evidence="1" id="KW-0732">Signal</keyword>
<proteinExistence type="predicted"/>
<dbReference type="CDD" id="cd01951">
    <property type="entry name" value="lectin_L-type"/>
    <property type="match status" value="1"/>
</dbReference>
<dbReference type="SUPFAM" id="SSF49899">
    <property type="entry name" value="Concanavalin A-like lectins/glucanases"/>
    <property type="match status" value="1"/>
</dbReference>
<feature type="signal peptide" evidence="1">
    <location>
        <begin position="1"/>
        <end position="24"/>
    </location>
</feature>
<dbReference type="InterPro" id="IPR056573">
    <property type="entry name" value="Lectin_L-type_dom"/>
</dbReference>
<name>A0A7Y7UIQ3_LACRH</name>
<sequence>MKKKVFIITCLAVMISMVLGPLQAVVAADATWPSTPAPGNGNFTSLNGVFSPMSNSDSTFITDSNGNEVGLRLNTETGNVVGGMWSKTKMVDLSKPFSLDMQVFLGNRGVLSGDGMAFVLKGAEPPTLGRTGASVGVWGGEGSNGAKPGDIAAQGQQNSFAVVIDTREDEMDHHAPYPIIPGSNKQYLGSGYPGLPAMYEIGFPAYRTWLSFDNDKWSPSNYADHIKTNVSNNAWHNLKIDWQPDAGSYGGELKYSLTYYDGSANNTIAHSIKWTKAQVDKIFGSSKLYLGFTSSTGNFAETHVVAIKSLVDFNTAKGDVTLKRGNETVTSLTRLSKGDLLTYNYNLAINNFDGQPWQINSITLPKGEYLSFVKADGSLAKGGDSIEIKATVGTQNVVLHAVVQDDNRSAKITDLGTVPKNGTSTVKFSVPAQVNKYAAVDQSVSDEAGKLSTPGKTGEKEFIFTNTVDSSNKIQYVITSDPGTLTLEKVPGFYFEKAVGSSSGDPTVADVINGIPGQDPFPATNSDIDPYQWLLTAGRKTPTGSDSYISVKDTRPSKPGWVLKMKLSPFTLTDGSYVLGDNGSKTGGKAEMTLIDVVSTTSIKVASIRDNNVEVVVKNMQAGNDNWDLKDDAGGETTPMTQALMSIEKTPSVRAGYYRSTATWTLANAPE</sequence>
<evidence type="ECO:0000313" key="3">
    <source>
        <dbReference type="EMBL" id="NVO87550.1"/>
    </source>
</evidence>
<dbReference type="Pfam" id="PF13731">
    <property type="entry name" value="WxL"/>
    <property type="match status" value="1"/>
</dbReference>
<comment type="caution">
    <text evidence="3">The sequence shown here is derived from an EMBL/GenBank/DDBJ whole genome shotgun (WGS) entry which is preliminary data.</text>
</comment>
<evidence type="ECO:0000256" key="1">
    <source>
        <dbReference type="SAM" id="SignalP"/>
    </source>
</evidence>
<dbReference type="InterPro" id="IPR013320">
    <property type="entry name" value="ConA-like_dom_sf"/>
</dbReference>
<evidence type="ECO:0000259" key="2">
    <source>
        <dbReference type="Pfam" id="PF13731"/>
    </source>
</evidence>
<dbReference type="RefSeq" id="WP_176817664.1">
    <property type="nucleotide sequence ID" value="NZ_JABXWP010000003.1"/>
</dbReference>
<accession>A0A7Y7UIQ3</accession>
<dbReference type="InterPro" id="IPR027994">
    <property type="entry name" value="WxL_dom"/>
</dbReference>
<evidence type="ECO:0000313" key="4">
    <source>
        <dbReference type="Proteomes" id="UP000542889"/>
    </source>
</evidence>
<protein>
    <submittedName>
        <fullName evidence="3">WxL domain-containing protein</fullName>
    </submittedName>
</protein>
<dbReference type="Proteomes" id="UP000542889">
    <property type="component" value="Unassembled WGS sequence"/>
</dbReference>
<dbReference type="Gene3D" id="2.60.120.200">
    <property type="match status" value="1"/>
</dbReference>
<dbReference type="EMBL" id="JABXWP010000003">
    <property type="protein sequence ID" value="NVO87550.1"/>
    <property type="molecule type" value="Genomic_DNA"/>
</dbReference>